<name>A0A6B0UWN0_IXORI</name>
<evidence type="ECO:0000256" key="1">
    <source>
        <dbReference type="SAM" id="MobiDB-lite"/>
    </source>
</evidence>
<dbReference type="AlphaFoldDB" id="A0A6B0UWN0"/>
<feature type="region of interest" description="Disordered" evidence="1">
    <location>
        <begin position="122"/>
        <end position="155"/>
    </location>
</feature>
<dbReference type="EMBL" id="GIFC01011943">
    <property type="protein sequence ID" value="MXU94026.1"/>
    <property type="molecule type" value="Transcribed_RNA"/>
</dbReference>
<feature type="compositionally biased region" description="Basic and acidic residues" evidence="1">
    <location>
        <begin position="139"/>
        <end position="155"/>
    </location>
</feature>
<reference evidence="2" key="1">
    <citation type="submission" date="2019-12" db="EMBL/GenBank/DDBJ databases">
        <title>An insight into the sialome of adult female Ixodes ricinus ticks feeding for 6 days.</title>
        <authorList>
            <person name="Perner J."/>
            <person name="Ribeiro J.M.C."/>
        </authorList>
    </citation>
    <scope>NUCLEOTIDE SEQUENCE</scope>
    <source>
        <strain evidence="2">Semi-engorged</strain>
        <tissue evidence="2">Salivary glands</tissue>
    </source>
</reference>
<protein>
    <submittedName>
        <fullName evidence="2">Uncharacterized protein</fullName>
    </submittedName>
</protein>
<accession>A0A6B0UWN0</accession>
<feature type="region of interest" description="Disordered" evidence="1">
    <location>
        <begin position="84"/>
        <end position="104"/>
    </location>
</feature>
<evidence type="ECO:0000313" key="2">
    <source>
        <dbReference type="EMBL" id="MXU94026.1"/>
    </source>
</evidence>
<proteinExistence type="predicted"/>
<sequence>MKEPNKKKDTHGGACALRTQPLHCQNFAKAIASLKDPGIDRILPKASGHIPRRSRPAASRRCNPRSHPLFCARVIAKRQLSVHPAAAGVSVRAPSEATGTARKERRVGAVCSIRSVTQRCGGKWKTEASQEVEEEEEGAGEREKHDACAVDPRHG</sequence>
<organism evidence="2">
    <name type="scientific">Ixodes ricinus</name>
    <name type="common">Common tick</name>
    <name type="synonym">Acarus ricinus</name>
    <dbReference type="NCBI Taxonomy" id="34613"/>
    <lineage>
        <taxon>Eukaryota</taxon>
        <taxon>Metazoa</taxon>
        <taxon>Ecdysozoa</taxon>
        <taxon>Arthropoda</taxon>
        <taxon>Chelicerata</taxon>
        <taxon>Arachnida</taxon>
        <taxon>Acari</taxon>
        <taxon>Parasitiformes</taxon>
        <taxon>Ixodida</taxon>
        <taxon>Ixodoidea</taxon>
        <taxon>Ixodidae</taxon>
        <taxon>Ixodinae</taxon>
        <taxon>Ixodes</taxon>
    </lineage>
</organism>